<dbReference type="GO" id="GO:0000160">
    <property type="term" value="P:phosphorelay signal transduction system"/>
    <property type="evidence" value="ECO:0007669"/>
    <property type="project" value="InterPro"/>
</dbReference>
<geneLocation type="plasmid" evidence="4">
    <name>CFBP8129_p211</name>
</geneLocation>
<reference evidence="4" key="1">
    <citation type="submission" date="2020-07" db="EMBL/GenBank/DDBJ databases">
        <authorList>
            <person name="Pothier F. J."/>
        </authorList>
    </citation>
    <scope>NUCLEOTIDE SEQUENCE [LARGE SCALE GENOMIC DNA]</scope>
    <source>
        <plasmid evidence="4">CFBP8129_p211</plasmid>
    </source>
</reference>
<organism evidence="4">
    <name type="scientific">Xanthomonas hortorum pv. gardneri</name>
    <dbReference type="NCBI Taxonomy" id="2754056"/>
    <lineage>
        <taxon>Bacteria</taxon>
        <taxon>Pseudomonadati</taxon>
        <taxon>Pseudomonadota</taxon>
        <taxon>Gammaproteobacteria</taxon>
        <taxon>Lysobacterales</taxon>
        <taxon>Lysobacteraceae</taxon>
        <taxon>Xanthomonas</taxon>
    </lineage>
</organism>
<sequence length="137" mass="14743">MSIGPSKPVSILVVDDQASNLHLYSSVLRKAGYEVDTCDNGNASLQILEHKRYQLVLTDVMLGGKSGLDVLELVRKGQGINKDTPIIVYTSDGSPVVRQQAATLGASMFLERPIPAKELLNAVDLMVGDDSDTSNQD</sequence>
<dbReference type="EMBL" id="LR828254">
    <property type="protein sequence ID" value="CAD0362362.1"/>
    <property type="molecule type" value="Genomic_DNA"/>
</dbReference>
<accession>A0A0G8L423</accession>
<evidence type="ECO:0000313" key="4">
    <source>
        <dbReference type="EMBL" id="CAD0362362.1"/>
    </source>
</evidence>
<dbReference type="PROSITE" id="PS50110">
    <property type="entry name" value="RESPONSE_REGULATORY"/>
    <property type="match status" value="1"/>
</dbReference>
<feature type="domain" description="Response regulatory" evidence="3">
    <location>
        <begin position="10"/>
        <end position="127"/>
    </location>
</feature>
<dbReference type="OrthoDB" id="8874570at2"/>
<dbReference type="Pfam" id="PF00072">
    <property type="entry name" value="Response_reg"/>
    <property type="match status" value="1"/>
</dbReference>
<dbReference type="RefSeq" id="WP_005989570.1">
    <property type="nucleotide sequence ID" value="NZ_CP018729.1"/>
</dbReference>
<dbReference type="InterPro" id="IPR011006">
    <property type="entry name" value="CheY-like_superfamily"/>
</dbReference>
<evidence type="ECO:0000256" key="2">
    <source>
        <dbReference type="PROSITE-ProRule" id="PRU00169"/>
    </source>
</evidence>
<keyword evidence="1 2" id="KW-0597">Phosphoprotein</keyword>
<dbReference type="InterPro" id="IPR050595">
    <property type="entry name" value="Bact_response_regulator"/>
</dbReference>
<proteinExistence type="predicted"/>
<dbReference type="AlphaFoldDB" id="A0A0G8L423"/>
<dbReference type="InterPro" id="IPR001789">
    <property type="entry name" value="Sig_transdc_resp-reg_receiver"/>
</dbReference>
<keyword evidence="4" id="KW-0614">Plasmid</keyword>
<protein>
    <submittedName>
        <fullName evidence="4">Transcriptional regulatory protein WalR</fullName>
    </submittedName>
</protein>
<dbReference type="GeneID" id="46984117"/>
<dbReference type="CDD" id="cd00156">
    <property type="entry name" value="REC"/>
    <property type="match status" value="1"/>
</dbReference>
<evidence type="ECO:0000256" key="1">
    <source>
        <dbReference type="ARBA" id="ARBA00022553"/>
    </source>
</evidence>
<name>A0A0G8L423_9XANT</name>
<evidence type="ECO:0000259" key="3">
    <source>
        <dbReference type="PROSITE" id="PS50110"/>
    </source>
</evidence>
<dbReference type="Gene3D" id="3.40.50.2300">
    <property type="match status" value="1"/>
</dbReference>
<dbReference type="PANTHER" id="PTHR44591">
    <property type="entry name" value="STRESS RESPONSE REGULATOR PROTEIN 1"/>
    <property type="match status" value="1"/>
</dbReference>
<gene>
    <name evidence="4" type="primary">walR</name>
    <name evidence="4" type="ORF">CFBP8129_45370</name>
</gene>
<dbReference type="SMART" id="SM00448">
    <property type="entry name" value="REC"/>
    <property type="match status" value="1"/>
</dbReference>
<dbReference type="SUPFAM" id="SSF52172">
    <property type="entry name" value="CheY-like"/>
    <property type="match status" value="1"/>
</dbReference>
<feature type="modified residue" description="4-aspartylphosphate" evidence="2">
    <location>
        <position position="59"/>
    </location>
</feature>
<dbReference type="EMBL" id="LR828254">
    <property type="protein sequence ID" value="CAD0362361.1"/>
    <property type="molecule type" value="Genomic_DNA"/>
</dbReference>
<dbReference type="PANTHER" id="PTHR44591:SF3">
    <property type="entry name" value="RESPONSE REGULATORY DOMAIN-CONTAINING PROTEIN"/>
    <property type="match status" value="1"/>
</dbReference>